<dbReference type="Pfam" id="PF00720">
    <property type="entry name" value="SSI"/>
    <property type="match status" value="1"/>
</dbReference>
<evidence type="ECO:0000313" key="8">
    <source>
        <dbReference type="EMBL" id="GAA2718797.1"/>
    </source>
</evidence>
<dbReference type="InterPro" id="IPR023549">
    <property type="entry name" value="Subtilisin_inhibitor"/>
</dbReference>
<evidence type="ECO:0000256" key="4">
    <source>
        <dbReference type="ARBA" id="ARBA00022690"/>
    </source>
</evidence>
<dbReference type="PROSITE" id="PS00999">
    <property type="entry name" value="SSI"/>
    <property type="match status" value="1"/>
</dbReference>
<keyword evidence="9" id="KW-1185">Reference proteome</keyword>
<gene>
    <name evidence="8" type="ORF">GCM10010439_02600</name>
</gene>
<evidence type="ECO:0000256" key="5">
    <source>
        <dbReference type="ARBA" id="ARBA00022900"/>
    </source>
</evidence>
<comment type="caution">
    <text evidence="8">The sequence shown here is derived from an EMBL/GenBank/DDBJ whole genome shotgun (WGS) entry which is preliminary data.</text>
</comment>
<keyword evidence="6" id="KW-1015">Disulfide bond</keyword>
<accession>A0ABP6G899</accession>
<evidence type="ECO:0000256" key="3">
    <source>
        <dbReference type="ARBA" id="ARBA00022525"/>
    </source>
</evidence>
<evidence type="ECO:0000259" key="7">
    <source>
        <dbReference type="Pfam" id="PF00720"/>
    </source>
</evidence>
<keyword evidence="4" id="KW-0646">Protease inhibitor</keyword>
<dbReference type="InterPro" id="IPR020054">
    <property type="entry name" value="Prot_inh_SSI_I16_CS"/>
</dbReference>
<feature type="domain" description="Subtilisin inhibitor" evidence="7">
    <location>
        <begin position="46"/>
        <end position="119"/>
    </location>
</feature>
<name>A0ABP6G899_9ACTN</name>
<comment type="subcellular location">
    <subcellularLocation>
        <location evidence="1">Secreted</location>
    </subcellularLocation>
</comment>
<evidence type="ECO:0000256" key="1">
    <source>
        <dbReference type="ARBA" id="ARBA00004613"/>
    </source>
</evidence>
<dbReference type="InterPro" id="IPR036819">
    <property type="entry name" value="Subtilisin_inhibitor-like_sf"/>
</dbReference>
<organism evidence="8 9">
    <name type="scientific">Actinocorallia aurantiaca</name>
    <dbReference type="NCBI Taxonomy" id="46204"/>
    <lineage>
        <taxon>Bacteria</taxon>
        <taxon>Bacillati</taxon>
        <taxon>Actinomycetota</taxon>
        <taxon>Actinomycetes</taxon>
        <taxon>Streptosporangiales</taxon>
        <taxon>Thermomonosporaceae</taxon>
        <taxon>Actinocorallia</taxon>
    </lineage>
</organism>
<dbReference type="SUPFAM" id="SSF55399">
    <property type="entry name" value="Subtilisin inhibitor"/>
    <property type="match status" value="1"/>
</dbReference>
<evidence type="ECO:0000256" key="2">
    <source>
        <dbReference type="ARBA" id="ARBA00010472"/>
    </source>
</evidence>
<reference evidence="9" key="1">
    <citation type="journal article" date="2019" name="Int. J. Syst. Evol. Microbiol.">
        <title>The Global Catalogue of Microorganisms (GCM) 10K type strain sequencing project: providing services to taxonomists for standard genome sequencing and annotation.</title>
        <authorList>
            <consortium name="The Broad Institute Genomics Platform"/>
            <consortium name="The Broad Institute Genome Sequencing Center for Infectious Disease"/>
            <person name="Wu L."/>
            <person name="Ma J."/>
        </authorList>
    </citation>
    <scope>NUCLEOTIDE SEQUENCE [LARGE SCALE GENOMIC DNA]</scope>
    <source>
        <strain evidence="9">JCM 8201</strain>
    </source>
</reference>
<evidence type="ECO:0000256" key="6">
    <source>
        <dbReference type="ARBA" id="ARBA00023157"/>
    </source>
</evidence>
<dbReference type="Proteomes" id="UP001501842">
    <property type="component" value="Unassembled WGS sequence"/>
</dbReference>
<protein>
    <submittedName>
        <fullName evidence="8">SSI family serine proteinase inhibitor</fullName>
    </submittedName>
</protein>
<proteinExistence type="inferred from homology"/>
<sequence length="147" mass="15534">MATALLLTTATLVAASACGTEKAESGDSTVPTSASAPAARVTELIVTLKKSPTSKAQTWKLTCDPPGGDHPEPKKACAQLAKQGEKAFEPIPSDAVCTEIYGGPEQGSIEGTWRGTRIQATYQRKDGCGLDRWSKVSELFGELPRVR</sequence>
<dbReference type="Gene3D" id="3.30.350.10">
    <property type="entry name" value="Subtilisin inhibitor-like"/>
    <property type="match status" value="1"/>
</dbReference>
<keyword evidence="5" id="KW-0722">Serine protease inhibitor</keyword>
<keyword evidence="3" id="KW-0964">Secreted</keyword>
<dbReference type="EMBL" id="BAAATZ010000002">
    <property type="protein sequence ID" value="GAA2718797.1"/>
    <property type="molecule type" value="Genomic_DNA"/>
</dbReference>
<evidence type="ECO:0000313" key="9">
    <source>
        <dbReference type="Proteomes" id="UP001501842"/>
    </source>
</evidence>
<comment type="similarity">
    <text evidence="2">Belongs to the protease inhibitor I16 (SSI) family.</text>
</comment>